<gene>
    <name evidence="1" type="ORF">KSF_034860</name>
</gene>
<keyword evidence="2" id="KW-1185">Reference proteome</keyword>
<evidence type="ECO:0000313" key="2">
    <source>
        <dbReference type="Proteomes" id="UP000597444"/>
    </source>
</evidence>
<dbReference type="AlphaFoldDB" id="A0A8J3IGZ3"/>
<comment type="caution">
    <text evidence="1">The sequence shown here is derived from an EMBL/GenBank/DDBJ whole genome shotgun (WGS) entry which is preliminary data.</text>
</comment>
<proteinExistence type="predicted"/>
<name>A0A8J3IGZ3_9CHLR</name>
<dbReference type="EMBL" id="BNJK01000001">
    <property type="protein sequence ID" value="GHO93438.1"/>
    <property type="molecule type" value="Genomic_DNA"/>
</dbReference>
<reference evidence="1" key="1">
    <citation type="submission" date="2020-10" db="EMBL/GenBank/DDBJ databases">
        <title>Taxonomic study of unclassified bacteria belonging to the class Ktedonobacteria.</title>
        <authorList>
            <person name="Yabe S."/>
            <person name="Wang C.M."/>
            <person name="Zheng Y."/>
            <person name="Sakai Y."/>
            <person name="Cavaletti L."/>
            <person name="Monciardini P."/>
            <person name="Donadio S."/>
        </authorList>
    </citation>
    <scope>NUCLEOTIDE SEQUENCE</scope>
    <source>
        <strain evidence="1">ID150040</strain>
    </source>
</reference>
<organism evidence="1 2">
    <name type="scientific">Reticulibacter mediterranei</name>
    <dbReference type="NCBI Taxonomy" id="2778369"/>
    <lineage>
        <taxon>Bacteria</taxon>
        <taxon>Bacillati</taxon>
        <taxon>Chloroflexota</taxon>
        <taxon>Ktedonobacteria</taxon>
        <taxon>Ktedonobacterales</taxon>
        <taxon>Reticulibacteraceae</taxon>
        <taxon>Reticulibacter</taxon>
    </lineage>
</organism>
<evidence type="ECO:0000313" key="1">
    <source>
        <dbReference type="EMBL" id="GHO93438.1"/>
    </source>
</evidence>
<protein>
    <submittedName>
        <fullName evidence="1">Uncharacterized protein</fullName>
    </submittedName>
</protein>
<accession>A0A8J3IGZ3</accession>
<dbReference type="Proteomes" id="UP000597444">
    <property type="component" value="Unassembled WGS sequence"/>
</dbReference>
<dbReference type="RefSeq" id="WP_220204220.1">
    <property type="nucleotide sequence ID" value="NZ_BNJK01000001.1"/>
</dbReference>
<sequence length="179" mass="20530">MLAEDFVREARSFQPGPPRPQLLQLVAYQEARLPENEEGDDQNAAFRSSVLKALSKKFSQEDRPLIRFLLEQEIVYHENAWGIFESIRFCGALLFLLAQVEDVCLLWEAKTVNFDTMCGFDVQFLVGAGVAPTLAYLQHIKEEWAEDARIYLEECQQAGDFQNLERYREGLRASLPEPA</sequence>